<dbReference type="InterPro" id="IPR011701">
    <property type="entry name" value="MFS"/>
</dbReference>
<keyword evidence="2 5" id="KW-0812">Transmembrane</keyword>
<feature type="transmembrane region" description="Helical" evidence="5">
    <location>
        <begin position="346"/>
        <end position="364"/>
    </location>
</feature>
<evidence type="ECO:0000256" key="3">
    <source>
        <dbReference type="ARBA" id="ARBA00022989"/>
    </source>
</evidence>
<evidence type="ECO:0000313" key="6">
    <source>
        <dbReference type="EMBL" id="GBP26050.1"/>
    </source>
</evidence>
<feature type="transmembrane region" description="Helical" evidence="5">
    <location>
        <begin position="320"/>
        <end position="339"/>
    </location>
</feature>
<evidence type="ECO:0000256" key="5">
    <source>
        <dbReference type="SAM" id="Phobius"/>
    </source>
</evidence>
<accession>A0A4C1UIR5</accession>
<dbReference type="EMBL" id="BGZK01000175">
    <property type="protein sequence ID" value="GBP26050.1"/>
    <property type="molecule type" value="Genomic_DNA"/>
</dbReference>
<dbReference type="AlphaFoldDB" id="A0A4C1UIR5"/>
<sequence>MADDTGHNELEKFRTNECMVKAYEKNEKAENEKWKIVLEPALVGAMAAITLGQTTLQNFYLRTACNVDLQLPRNVCDSGVGPAFQSAEKDSQELIANFNVSRSFVGALISTIVLLFAGPWSDCSGRRKPLLIMPLLGMSIMTFSVILMISIPGLSIVQVLYIVQIPMSLGGNFGLLLAAAFSYIGDVCHAEGRDVTRVMGTHRAVIQVAHVAGIFGGPLLYRHFGFYGVFPIVLSLQVAALIYVILRVKDTNINRDNKVSPLNWRLPMNALKCLVRERDGNRRKIVMLMLFVTLGDRMLLAGTLIILTVLKRRLKLSDEMVGALSCLSFLLATSSLIAARSTVAAFLSKIYSVMGALEQAFQSIYNPLYSLLYANTVKVAPDAWLIPGLLIAFFQIQFYLLARKLSKSSVANKADVAECEELNKCEKPLTELETEVDLHLSGPSPKWTFTKVDLHLSEAPPKMTFKEMDFQESGPSEKWMFRIIDKHAHPSRPPSISPLSHPSNILFLPKETGNALVTVLELRVSISGGDHLLLGGSHARLPLDSLQRE</sequence>
<keyword evidence="4 5" id="KW-0472">Membrane</keyword>
<name>A0A4C1UIR5_EUMVA</name>
<dbReference type="PANTHER" id="PTHR23507:SF1">
    <property type="entry name" value="FI18259P1-RELATED"/>
    <property type="match status" value="1"/>
</dbReference>
<feature type="transmembrane region" description="Helical" evidence="5">
    <location>
        <begin position="384"/>
        <end position="402"/>
    </location>
</feature>
<proteinExistence type="predicted"/>
<dbReference type="Gene3D" id="1.20.1250.20">
    <property type="entry name" value="MFS general substrate transporter like domains"/>
    <property type="match status" value="1"/>
</dbReference>
<feature type="transmembrane region" description="Helical" evidence="5">
    <location>
        <begin position="130"/>
        <end position="153"/>
    </location>
</feature>
<dbReference type="OrthoDB" id="3026777at2759"/>
<gene>
    <name evidence="6" type="primary">SLC46A3</name>
    <name evidence="6" type="ORF">EVAR_20064_1</name>
</gene>
<evidence type="ECO:0000256" key="2">
    <source>
        <dbReference type="ARBA" id="ARBA00022692"/>
    </source>
</evidence>
<dbReference type="SUPFAM" id="SSF103473">
    <property type="entry name" value="MFS general substrate transporter"/>
    <property type="match status" value="1"/>
</dbReference>
<dbReference type="Proteomes" id="UP000299102">
    <property type="component" value="Unassembled WGS sequence"/>
</dbReference>
<keyword evidence="3 5" id="KW-1133">Transmembrane helix</keyword>
<dbReference type="GO" id="GO:0022857">
    <property type="term" value="F:transmembrane transporter activity"/>
    <property type="evidence" value="ECO:0007669"/>
    <property type="project" value="InterPro"/>
</dbReference>
<evidence type="ECO:0000256" key="1">
    <source>
        <dbReference type="ARBA" id="ARBA00004141"/>
    </source>
</evidence>
<feature type="transmembrane region" description="Helical" evidence="5">
    <location>
        <begin position="100"/>
        <end position="118"/>
    </location>
</feature>
<comment type="subcellular location">
    <subcellularLocation>
        <location evidence="1">Membrane</location>
        <topology evidence="1">Multi-pass membrane protein</topology>
    </subcellularLocation>
</comment>
<dbReference type="PANTHER" id="PTHR23507">
    <property type="entry name" value="ZGC:174356"/>
    <property type="match status" value="1"/>
</dbReference>
<feature type="transmembrane region" description="Helical" evidence="5">
    <location>
        <begin position="285"/>
        <end position="308"/>
    </location>
</feature>
<dbReference type="GO" id="GO:0016020">
    <property type="term" value="C:membrane"/>
    <property type="evidence" value="ECO:0007669"/>
    <property type="project" value="UniProtKB-SubCell"/>
</dbReference>
<dbReference type="Pfam" id="PF07690">
    <property type="entry name" value="MFS_1"/>
    <property type="match status" value="1"/>
</dbReference>
<evidence type="ECO:0000313" key="7">
    <source>
        <dbReference type="Proteomes" id="UP000299102"/>
    </source>
</evidence>
<keyword evidence="7" id="KW-1185">Reference proteome</keyword>
<protein>
    <submittedName>
        <fullName evidence="6">Solute carrier family 46 member 3</fullName>
    </submittedName>
</protein>
<reference evidence="6 7" key="1">
    <citation type="journal article" date="2019" name="Commun. Biol.">
        <title>The bagworm genome reveals a unique fibroin gene that provides high tensile strength.</title>
        <authorList>
            <person name="Kono N."/>
            <person name="Nakamura H."/>
            <person name="Ohtoshi R."/>
            <person name="Tomita M."/>
            <person name="Numata K."/>
            <person name="Arakawa K."/>
        </authorList>
    </citation>
    <scope>NUCLEOTIDE SEQUENCE [LARGE SCALE GENOMIC DNA]</scope>
</reference>
<feature type="transmembrane region" description="Helical" evidence="5">
    <location>
        <begin position="227"/>
        <end position="246"/>
    </location>
</feature>
<dbReference type="InterPro" id="IPR036259">
    <property type="entry name" value="MFS_trans_sf"/>
</dbReference>
<evidence type="ECO:0000256" key="4">
    <source>
        <dbReference type="ARBA" id="ARBA00023136"/>
    </source>
</evidence>
<feature type="transmembrane region" description="Helical" evidence="5">
    <location>
        <begin position="159"/>
        <end position="184"/>
    </location>
</feature>
<organism evidence="6 7">
    <name type="scientific">Eumeta variegata</name>
    <name type="common">Bagworm moth</name>
    <name type="synonym">Eumeta japonica</name>
    <dbReference type="NCBI Taxonomy" id="151549"/>
    <lineage>
        <taxon>Eukaryota</taxon>
        <taxon>Metazoa</taxon>
        <taxon>Ecdysozoa</taxon>
        <taxon>Arthropoda</taxon>
        <taxon>Hexapoda</taxon>
        <taxon>Insecta</taxon>
        <taxon>Pterygota</taxon>
        <taxon>Neoptera</taxon>
        <taxon>Endopterygota</taxon>
        <taxon>Lepidoptera</taxon>
        <taxon>Glossata</taxon>
        <taxon>Ditrysia</taxon>
        <taxon>Tineoidea</taxon>
        <taxon>Psychidae</taxon>
        <taxon>Oiketicinae</taxon>
        <taxon>Eumeta</taxon>
    </lineage>
</organism>
<comment type="caution">
    <text evidence="6">The sequence shown here is derived from an EMBL/GenBank/DDBJ whole genome shotgun (WGS) entry which is preliminary data.</text>
</comment>